<dbReference type="EMBL" id="CP031223">
    <property type="protein sequence ID" value="QFF98138.1"/>
    <property type="molecule type" value="Genomic_DNA"/>
</dbReference>
<sequence length="367" mass="40804">MKFFKRKGFLFVFIAIIVAFGIGILLNITHNTQSISENEIRSQLEQMYDAEVAGVTMKQDVYHAVITKSGTFYLVEMNAVTGDVYSLEKTNEFDIDQQSDVSKDSAEGVEENTLEILEQPLLESSDETNSTAKVETVKLPTKIVITKKYQNEIMKSEISQPQKSVVMIAPKGLKSIQTKVEEKATEEKQFKEEKPIKAVIKDVLKSESSKTDEAKVEKDDVSNVEQIKTEVAKTEIVKEESALLETSKTEDAKAEEQQTLPIKSLMIQSDAKKPDADSKKPDTDSKNDKAPTVLISEEQAIKTAQQQIKGTVESNSFVKTNEGGYYLIVMKVSLSDSDSKEGSKTKQSKATIQVHAISGKILSVTWE</sequence>
<evidence type="ECO:0000313" key="5">
    <source>
        <dbReference type="Proteomes" id="UP000325517"/>
    </source>
</evidence>
<name>A0A5J6SJX7_9BACI</name>
<dbReference type="RefSeq" id="WP_151699082.1">
    <property type="nucleotide sequence ID" value="NZ_CP031223.1"/>
</dbReference>
<protein>
    <recommendedName>
        <fullName evidence="3">PepSY domain-containing protein</fullName>
    </recommendedName>
</protein>
<feature type="transmembrane region" description="Helical" evidence="2">
    <location>
        <begin position="9"/>
        <end position="28"/>
    </location>
</feature>
<accession>A0A5J6SJX7</accession>
<keyword evidence="5" id="KW-1185">Reference proteome</keyword>
<dbReference type="AlphaFoldDB" id="A0A5J6SJX7"/>
<reference evidence="4 5" key="1">
    <citation type="submission" date="2018-07" db="EMBL/GenBank/DDBJ databases">
        <title>Complete genome sequence of Psychrobacillus sp. PB01, isolated from iceberg, and comparative genome analysis of Psychrobacillus strains.</title>
        <authorList>
            <person name="Lee P.C."/>
        </authorList>
    </citation>
    <scope>NUCLEOTIDE SEQUENCE [LARGE SCALE GENOMIC DNA]</scope>
    <source>
        <strain evidence="4 5">PB01</strain>
    </source>
</reference>
<evidence type="ECO:0000256" key="2">
    <source>
        <dbReference type="SAM" id="Phobius"/>
    </source>
</evidence>
<feature type="compositionally biased region" description="Basic and acidic residues" evidence="1">
    <location>
        <begin position="270"/>
        <end position="289"/>
    </location>
</feature>
<feature type="compositionally biased region" description="Basic and acidic residues" evidence="1">
    <location>
        <begin position="242"/>
        <end position="256"/>
    </location>
</feature>
<evidence type="ECO:0000256" key="1">
    <source>
        <dbReference type="SAM" id="MobiDB-lite"/>
    </source>
</evidence>
<dbReference type="InterPro" id="IPR025711">
    <property type="entry name" value="PepSY"/>
</dbReference>
<proteinExistence type="predicted"/>
<feature type="region of interest" description="Disordered" evidence="1">
    <location>
        <begin position="242"/>
        <end position="296"/>
    </location>
</feature>
<keyword evidence="2" id="KW-1133">Transmembrane helix</keyword>
<dbReference type="Proteomes" id="UP000325517">
    <property type="component" value="Chromosome"/>
</dbReference>
<evidence type="ECO:0000259" key="3">
    <source>
        <dbReference type="Pfam" id="PF03413"/>
    </source>
</evidence>
<dbReference type="OrthoDB" id="2476750at2"/>
<organism evidence="4 5">
    <name type="scientific">Psychrobacillus glaciei</name>
    <dbReference type="NCBI Taxonomy" id="2283160"/>
    <lineage>
        <taxon>Bacteria</taxon>
        <taxon>Bacillati</taxon>
        <taxon>Bacillota</taxon>
        <taxon>Bacilli</taxon>
        <taxon>Bacillales</taxon>
        <taxon>Bacillaceae</taxon>
        <taxon>Psychrobacillus</taxon>
    </lineage>
</organism>
<gene>
    <name evidence="4" type="ORF">PB01_04505</name>
</gene>
<keyword evidence="2" id="KW-0472">Membrane</keyword>
<dbReference type="Gene3D" id="3.10.450.40">
    <property type="match status" value="1"/>
</dbReference>
<keyword evidence="2" id="KW-0812">Transmembrane</keyword>
<dbReference type="KEGG" id="psyo:PB01_04505"/>
<dbReference type="Pfam" id="PF03413">
    <property type="entry name" value="PepSY"/>
    <property type="match status" value="1"/>
</dbReference>
<evidence type="ECO:0000313" key="4">
    <source>
        <dbReference type="EMBL" id="QFF98138.1"/>
    </source>
</evidence>
<feature type="domain" description="PepSY" evidence="3">
    <location>
        <begin position="295"/>
        <end position="364"/>
    </location>
</feature>